<evidence type="ECO:0000313" key="1">
    <source>
        <dbReference type="EMBL" id="KAH9302113.1"/>
    </source>
</evidence>
<keyword evidence="2" id="KW-1185">Reference proteome</keyword>
<gene>
    <name evidence="1" type="ORF">KI387_013696</name>
</gene>
<reference evidence="1 2" key="1">
    <citation type="journal article" date="2021" name="Nat. Plants">
        <title>The Taxus genome provides insights into paclitaxel biosynthesis.</title>
        <authorList>
            <person name="Xiong X."/>
            <person name="Gou J."/>
            <person name="Liao Q."/>
            <person name="Li Y."/>
            <person name="Zhou Q."/>
            <person name="Bi G."/>
            <person name="Li C."/>
            <person name="Du R."/>
            <person name="Wang X."/>
            <person name="Sun T."/>
            <person name="Guo L."/>
            <person name="Liang H."/>
            <person name="Lu P."/>
            <person name="Wu Y."/>
            <person name="Zhang Z."/>
            <person name="Ro D.K."/>
            <person name="Shang Y."/>
            <person name="Huang S."/>
            <person name="Yan J."/>
        </authorList>
    </citation>
    <scope>NUCLEOTIDE SEQUENCE [LARGE SCALE GENOMIC DNA]</scope>
    <source>
        <strain evidence="1">Ta-2019</strain>
    </source>
</reference>
<comment type="caution">
    <text evidence="1">The sequence shown here is derived from an EMBL/GenBank/DDBJ whole genome shotgun (WGS) entry which is preliminary data.</text>
</comment>
<dbReference type="AlphaFoldDB" id="A0AA38CNY3"/>
<evidence type="ECO:0000313" key="2">
    <source>
        <dbReference type="Proteomes" id="UP000824469"/>
    </source>
</evidence>
<dbReference type="Proteomes" id="UP000824469">
    <property type="component" value="Unassembled WGS sequence"/>
</dbReference>
<proteinExistence type="predicted"/>
<protein>
    <submittedName>
        <fullName evidence="1">Uncharacterized protein</fullName>
    </submittedName>
</protein>
<accession>A0AA38CNY3</accession>
<dbReference type="EMBL" id="JAHRHJ020000009">
    <property type="protein sequence ID" value="KAH9302113.1"/>
    <property type="molecule type" value="Genomic_DNA"/>
</dbReference>
<organism evidence="1 2">
    <name type="scientific">Taxus chinensis</name>
    <name type="common">Chinese yew</name>
    <name type="synonym">Taxus wallichiana var. chinensis</name>
    <dbReference type="NCBI Taxonomy" id="29808"/>
    <lineage>
        <taxon>Eukaryota</taxon>
        <taxon>Viridiplantae</taxon>
        <taxon>Streptophyta</taxon>
        <taxon>Embryophyta</taxon>
        <taxon>Tracheophyta</taxon>
        <taxon>Spermatophyta</taxon>
        <taxon>Pinopsida</taxon>
        <taxon>Pinidae</taxon>
        <taxon>Conifers II</taxon>
        <taxon>Cupressales</taxon>
        <taxon>Taxaceae</taxon>
        <taxon>Taxus</taxon>
    </lineage>
</organism>
<name>A0AA38CNY3_TAXCH</name>
<sequence>MLKSLLENWTKSSDVDFNMLSNKDFMCLLKIVQPSEYDDYCKWKENRIVQMQENRKKTSFSELEGNQERVISCFLKNLPKFCPNIVYLRDSMCKRGAGKSCPNTTSFPLGCSTSNIEQESYCCIDKLDQLHQELCLAFSNMEKNLKPLFVGSEITLTAGNRIFKFTIGRPEKPIGPIIYREKVVLMFSDPIAGEDKGIFFQENQKEGLMFLGDRLLLRLSSDGKEIWGTVEVMDHKSSNIETWLGSVIPARLVNLERNIGFLSFVLKNGDVRQLSKLRHSIIEDLLIGRDLCSIERYLLKEMHGLCKQFRHQPCTIQKDYCNVLRHHQFGSGTRVVHKSSGTPLWQLSHQFSDHLFYGFTLSQTLLYMHSLFSKHTSFAYEVAYSASHPLWVLMKEAHFDVTDFFSQLTRHVCTRGFSALIPGEMDMMFSCTENIIFVQI</sequence>